<feature type="compositionally biased region" description="Low complexity" evidence="1">
    <location>
        <begin position="234"/>
        <end position="246"/>
    </location>
</feature>
<dbReference type="Proteomes" id="UP000887569">
    <property type="component" value="Unplaced"/>
</dbReference>
<reference evidence="4" key="1">
    <citation type="submission" date="2022-11" db="UniProtKB">
        <authorList>
            <consortium name="WormBaseParasite"/>
        </authorList>
    </citation>
    <scope>IDENTIFICATION</scope>
</reference>
<keyword evidence="2" id="KW-0812">Transmembrane</keyword>
<keyword evidence="2" id="KW-1133">Transmembrane helix</keyword>
<evidence type="ECO:0000313" key="4">
    <source>
        <dbReference type="WBParaSite" id="PgR090_g018_t04"/>
    </source>
</evidence>
<keyword evidence="3" id="KW-1185">Reference proteome</keyword>
<protein>
    <submittedName>
        <fullName evidence="4">Uncharacterized protein</fullName>
    </submittedName>
</protein>
<proteinExistence type="predicted"/>
<feature type="transmembrane region" description="Helical" evidence="2">
    <location>
        <begin position="115"/>
        <end position="135"/>
    </location>
</feature>
<evidence type="ECO:0000256" key="1">
    <source>
        <dbReference type="SAM" id="MobiDB-lite"/>
    </source>
</evidence>
<sequence>MKHFHKYCSLVSVTYFDLLFASTTSHSPMQRDSESSGTRSTVEPLLGDYDERSWFGESGVPDPARDPIAQAINLLAKPDTMGNLEALISESYKFIRMADDLHDVARYLNDMRLCFIALTITGYLVMIVYGIIFCVRRNRRRPAGVNNNGAARRGRWDYQMENRDFQTHTQTDDLVSVRSDGQGNTASYMGRNHHRNPPSFMRHGMNHAQQTARLMADQDGGVVKHQIPHITTDPPSSGESENSPSSKVPELLKGDRERKLTRQFSQAPELEHIHPWKQTSMTSEP</sequence>
<keyword evidence="2" id="KW-0472">Membrane</keyword>
<dbReference type="AlphaFoldDB" id="A0A915C698"/>
<organism evidence="3 4">
    <name type="scientific">Parascaris univalens</name>
    <name type="common">Nematode worm</name>
    <dbReference type="NCBI Taxonomy" id="6257"/>
    <lineage>
        <taxon>Eukaryota</taxon>
        <taxon>Metazoa</taxon>
        <taxon>Ecdysozoa</taxon>
        <taxon>Nematoda</taxon>
        <taxon>Chromadorea</taxon>
        <taxon>Rhabditida</taxon>
        <taxon>Spirurina</taxon>
        <taxon>Ascaridomorpha</taxon>
        <taxon>Ascaridoidea</taxon>
        <taxon>Ascarididae</taxon>
        <taxon>Parascaris</taxon>
    </lineage>
</organism>
<evidence type="ECO:0000313" key="3">
    <source>
        <dbReference type="Proteomes" id="UP000887569"/>
    </source>
</evidence>
<feature type="compositionally biased region" description="Basic and acidic residues" evidence="1">
    <location>
        <begin position="250"/>
        <end position="260"/>
    </location>
</feature>
<feature type="region of interest" description="Disordered" evidence="1">
    <location>
        <begin position="226"/>
        <end position="285"/>
    </location>
</feature>
<accession>A0A915C698</accession>
<name>A0A915C698_PARUN</name>
<dbReference type="WBParaSite" id="PgR090_g018_t04">
    <property type="protein sequence ID" value="PgR090_g018_t04"/>
    <property type="gene ID" value="PgR090_g018"/>
</dbReference>
<evidence type="ECO:0000256" key="2">
    <source>
        <dbReference type="SAM" id="Phobius"/>
    </source>
</evidence>